<accession>A0A1H0MF05</accession>
<dbReference type="PROSITE" id="PS51462">
    <property type="entry name" value="NUDIX"/>
    <property type="match status" value="1"/>
</dbReference>
<reference evidence="4 5" key="1">
    <citation type="submission" date="2016-10" db="EMBL/GenBank/DDBJ databases">
        <authorList>
            <person name="de Groot N.N."/>
        </authorList>
    </citation>
    <scope>NUCLEOTIDE SEQUENCE [LARGE SCALE GENOMIC DNA]</scope>
    <source>
        <strain evidence="4 5">StLB037</strain>
    </source>
</reference>
<keyword evidence="2" id="KW-0378">Hydrolase</keyword>
<dbReference type="PANTHER" id="PTHR43046:SF2">
    <property type="entry name" value="8-OXO-DGTP DIPHOSPHATASE-RELATED"/>
    <property type="match status" value="1"/>
</dbReference>
<organism evidence="4 5">
    <name type="scientific">Microbacterium testaceum (strain StLB037)</name>
    <dbReference type="NCBI Taxonomy" id="979556"/>
    <lineage>
        <taxon>Bacteria</taxon>
        <taxon>Bacillati</taxon>
        <taxon>Actinomycetota</taxon>
        <taxon>Actinomycetes</taxon>
        <taxon>Micrococcales</taxon>
        <taxon>Microbacteriaceae</taxon>
        <taxon>Microbacterium</taxon>
    </lineage>
</organism>
<dbReference type="PANTHER" id="PTHR43046">
    <property type="entry name" value="GDP-MANNOSE MANNOSYL HYDROLASE"/>
    <property type="match status" value="1"/>
</dbReference>
<sequence length="155" mass="16548">MFWTLDALGPSPPECYRAQVIPDDPPPRRIHVSAAVITDADGRLLLVRKAGTTAFMQPGGKPEAGETPAETLARELAEEVGLRVRADELEPLGSYAASAANEPGFEVVAEVFRVDIGDQQPIPDAEIAELRWVTAATASGLEIAPLAREYFLPAG</sequence>
<dbReference type="InterPro" id="IPR020084">
    <property type="entry name" value="NUDIX_hydrolase_CS"/>
</dbReference>
<proteinExistence type="predicted"/>
<comment type="cofactor">
    <cofactor evidence="1">
        <name>Mg(2+)</name>
        <dbReference type="ChEBI" id="CHEBI:18420"/>
    </cofactor>
</comment>
<dbReference type="EMBL" id="FNJN01000002">
    <property type="protein sequence ID" value="SDO78836.1"/>
    <property type="molecule type" value="Genomic_DNA"/>
</dbReference>
<dbReference type="InterPro" id="IPR000086">
    <property type="entry name" value="NUDIX_hydrolase_dom"/>
</dbReference>
<evidence type="ECO:0000313" key="5">
    <source>
        <dbReference type="Proteomes" id="UP000186456"/>
    </source>
</evidence>
<name>A0A1H0MF05_MICTS</name>
<evidence type="ECO:0000259" key="3">
    <source>
        <dbReference type="PROSITE" id="PS51462"/>
    </source>
</evidence>
<protein>
    <submittedName>
        <fullName evidence="4">ADP-ribose pyrophosphatase YjhB, NUDIX family</fullName>
    </submittedName>
</protein>
<dbReference type="Gene3D" id="3.90.79.10">
    <property type="entry name" value="Nucleoside Triphosphate Pyrophosphohydrolase"/>
    <property type="match status" value="1"/>
</dbReference>
<evidence type="ECO:0000313" key="4">
    <source>
        <dbReference type="EMBL" id="SDO78836.1"/>
    </source>
</evidence>
<feature type="domain" description="Nudix hydrolase" evidence="3">
    <location>
        <begin position="27"/>
        <end position="155"/>
    </location>
</feature>
<dbReference type="AlphaFoldDB" id="A0A1H0MF05"/>
<dbReference type="Proteomes" id="UP000186456">
    <property type="component" value="Unassembled WGS sequence"/>
</dbReference>
<dbReference type="PROSITE" id="PS00893">
    <property type="entry name" value="NUDIX_BOX"/>
    <property type="match status" value="1"/>
</dbReference>
<evidence type="ECO:0000256" key="2">
    <source>
        <dbReference type="ARBA" id="ARBA00022801"/>
    </source>
</evidence>
<evidence type="ECO:0000256" key="1">
    <source>
        <dbReference type="ARBA" id="ARBA00001946"/>
    </source>
</evidence>
<dbReference type="InterPro" id="IPR015797">
    <property type="entry name" value="NUDIX_hydrolase-like_dom_sf"/>
</dbReference>
<dbReference type="Pfam" id="PF00293">
    <property type="entry name" value="NUDIX"/>
    <property type="match status" value="1"/>
</dbReference>
<gene>
    <name evidence="4" type="ORF">SAMN04487788_0909</name>
</gene>
<dbReference type="CDD" id="cd04690">
    <property type="entry name" value="NUDIX_Hydrolase"/>
    <property type="match status" value="1"/>
</dbReference>
<dbReference type="GO" id="GO:0016787">
    <property type="term" value="F:hydrolase activity"/>
    <property type="evidence" value="ECO:0007669"/>
    <property type="project" value="UniProtKB-KW"/>
</dbReference>
<dbReference type="SUPFAM" id="SSF55811">
    <property type="entry name" value="Nudix"/>
    <property type="match status" value="1"/>
</dbReference>